<gene>
    <name evidence="5" type="ORF">GCM10017581_052940</name>
</gene>
<dbReference type="EMBL" id="BSFP01000035">
    <property type="protein sequence ID" value="GLL03548.1"/>
    <property type="molecule type" value="Genomic_DNA"/>
</dbReference>
<sequence>MEPRIRVHRLAEQIADRVRAQIISGELGDGDPLPKAEELLRRYSVSAPTLRESMRILEAEGLITIRRGRLGGAVVHRPSPANLGYNLGLVLAAQRSDIADVAAALRHVEPACAALCAARPDRARTVVPRLRALHEEYLTSIADLPAVVGVSRRFHEALVALCGNPPLIVLAGALEALWSSHEQGWAGRTAPHAVPLRQRREAGAEHGRILELIEAGDADGVHRLVAAHLGEAQRNPQPAGSPAIDLTLLRELMLPPGEPPDAA</sequence>
<dbReference type="Proteomes" id="UP001143480">
    <property type="component" value="Unassembled WGS sequence"/>
</dbReference>
<evidence type="ECO:0000259" key="4">
    <source>
        <dbReference type="PROSITE" id="PS50949"/>
    </source>
</evidence>
<proteinExistence type="predicted"/>
<evidence type="ECO:0000256" key="3">
    <source>
        <dbReference type="ARBA" id="ARBA00023163"/>
    </source>
</evidence>
<dbReference type="PANTHER" id="PTHR43537:SF24">
    <property type="entry name" value="GLUCONATE OPERON TRANSCRIPTIONAL REPRESSOR"/>
    <property type="match status" value="1"/>
</dbReference>
<dbReference type="GO" id="GO:0003700">
    <property type="term" value="F:DNA-binding transcription factor activity"/>
    <property type="evidence" value="ECO:0007669"/>
    <property type="project" value="InterPro"/>
</dbReference>
<dbReference type="Gene3D" id="1.10.10.10">
    <property type="entry name" value="Winged helix-like DNA-binding domain superfamily/Winged helix DNA-binding domain"/>
    <property type="match status" value="1"/>
</dbReference>
<organism evidence="5 6">
    <name type="scientific">Dactylosporangium matsuzakiense</name>
    <dbReference type="NCBI Taxonomy" id="53360"/>
    <lineage>
        <taxon>Bacteria</taxon>
        <taxon>Bacillati</taxon>
        <taxon>Actinomycetota</taxon>
        <taxon>Actinomycetes</taxon>
        <taxon>Micromonosporales</taxon>
        <taxon>Micromonosporaceae</taxon>
        <taxon>Dactylosporangium</taxon>
    </lineage>
</organism>
<dbReference type="InterPro" id="IPR036388">
    <property type="entry name" value="WH-like_DNA-bd_sf"/>
</dbReference>
<name>A0A9W6KL93_9ACTN</name>
<dbReference type="AlphaFoldDB" id="A0A9W6KL93"/>
<accession>A0A9W6KL93</accession>
<feature type="domain" description="HTH gntR-type" evidence="4">
    <location>
        <begin position="8"/>
        <end position="78"/>
    </location>
</feature>
<dbReference type="InterPro" id="IPR011711">
    <property type="entry name" value="GntR_C"/>
</dbReference>
<dbReference type="Pfam" id="PF00392">
    <property type="entry name" value="GntR"/>
    <property type="match status" value="1"/>
</dbReference>
<dbReference type="PROSITE" id="PS50949">
    <property type="entry name" value="HTH_GNTR"/>
    <property type="match status" value="1"/>
</dbReference>
<keyword evidence="2" id="KW-0238">DNA-binding</keyword>
<dbReference type="InterPro" id="IPR000524">
    <property type="entry name" value="Tscrpt_reg_HTH_GntR"/>
</dbReference>
<evidence type="ECO:0000256" key="2">
    <source>
        <dbReference type="ARBA" id="ARBA00023125"/>
    </source>
</evidence>
<reference evidence="5" key="1">
    <citation type="journal article" date="2014" name="Int. J. Syst. Evol. Microbiol.">
        <title>Complete genome sequence of Corynebacterium casei LMG S-19264T (=DSM 44701T), isolated from a smear-ripened cheese.</title>
        <authorList>
            <consortium name="US DOE Joint Genome Institute (JGI-PGF)"/>
            <person name="Walter F."/>
            <person name="Albersmeier A."/>
            <person name="Kalinowski J."/>
            <person name="Ruckert C."/>
        </authorList>
    </citation>
    <scope>NUCLEOTIDE SEQUENCE</scope>
    <source>
        <strain evidence="5">VKM Ac-1321</strain>
    </source>
</reference>
<dbReference type="Pfam" id="PF07729">
    <property type="entry name" value="FCD"/>
    <property type="match status" value="1"/>
</dbReference>
<dbReference type="GO" id="GO:0003677">
    <property type="term" value="F:DNA binding"/>
    <property type="evidence" value="ECO:0007669"/>
    <property type="project" value="UniProtKB-KW"/>
</dbReference>
<dbReference type="InterPro" id="IPR036390">
    <property type="entry name" value="WH_DNA-bd_sf"/>
</dbReference>
<dbReference type="SUPFAM" id="SSF46785">
    <property type="entry name" value="Winged helix' DNA-binding domain"/>
    <property type="match status" value="1"/>
</dbReference>
<comment type="caution">
    <text evidence="5">The sequence shown here is derived from an EMBL/GenBank/DDBJ whole genome shotgun (WGS) entry which is preliminary data.</text>
</comment>
<dbReference type="Gene3D" id="1.20.120.530">
    <property type="entry name" value="GntR ligand-binding domain-like"/>
    <property type="match status" value="1"/>
</dbReference>
<keyword evidence="6" id="KW-1185">Reference proteome</keyword>
<evidence type="ECO:0000313" key="5">
    <source>
        <dbReference type="EMBL" id="GLL03548.1"/>
    </source>
</evidence>
<dbReference type="PANTHER" id="PTHR43537">
    <property type="entry name" value="TRANSCRIPTIONAL REGULATOR, GNTR FAMILY"/>
    <property type="match status" value="1"/>
</dbReference>
<dbReference type="SMART" id="SM00895">
    <property type="entry name" value="FCD"/>
    <property type="match status" value="1"/>
</dbReference>
<dbReference type="SMART" id="SM00345">
    <property type="entry name" value="HTH_GNTR"/>
    <property type="match status" value="1"/>
</dbReference>
<keyword evidence="3" id="KW-0804">Transcription</keyword>
<evidence type="ECO:0000313" key="6">
    <source>
        <dbReference type="Proteomes" id="UP001143480"/>
    </source>
</evidence>
<dbReference type="SUPFAM" id="SSF48008">
    <property type="entry name" value="GntR ligand-binding domain-like"/>
    <property type="match status" value="1"/>
</dbReference>
<dbReference type="InterPro" id="IPR008920">
    <property type="entry name" value="TF_FadR/GntR_C"/>
</dbReference>
<reference evidence="5" key="2">
    <citation type="submission" date="2023-01" db="EMBL/GenBank/DDBJ databases">
        <authorList>
            <person name="Sun Q."/>
            <person name="Evtushenko L."/>
        </authorList>
    </citation>
    <scope>NUCLEOTIDE SEQUENCE</scope>
    <source>
        <strain evidence="5">VKM Ac-1321</strain>
    </source>
</reference>
<dbReference type="CDD" id="cd07377">
    <property type="entry name" value="WHTH_GntR"/>
    <property type="match status" value="1"/>
</dbReference>
<dbReference type="RefSeq" id="WP_261964770.1">
    <property type="nucleotide sequence ID" value="NZ_BAAAXA010000001.1"/>
</dbReference>
<evidence type="ECO:0000256" key="1">
    <source>
        <dbReference type="ARBA" id="ARBA00023015"/>
    </source>
</evidence>
<protein>
    <recommendedName>
        <fullName evidence="4">HTH gntR-type domain-containing protein</fullName>
    </recommendedName>
</protein>
<keyword evidence="1" id="KW-0805">Transcription regulation</keyword>
<dbReference type="PRINTS" id="PR00035">
    <property type="entry name" value="HTHGNTR"/>
</dbReference>